<dbReference type="PROSITE" id="PS51257">
    <property type="entry name" value="PROKAR_LIPOPROTEIN"/>
    <property type="match status" value="1"/>
</dbReference>
<protein>
    <submittedName>
        <fullName evidence="1">Uncharacterized protein</fullName>
    </submittedName>
</protein>
<sequence>MQRAGIIGLLLYALLTAGCSDSTGTSVESRESIRDLRYCEIAFFYLSLDGITSETFNSFRINDCPQQDWESIDFSAVAQELGAVFVRPNGPRRWVMDAAQLEGSEQAERRFFGNLEFRVVANIQLGPSTPTPGEHFVEAKVKRDSFLLFYEDAPSYELVAPLGKRYVMQSYAQYVDPELSMAALDSLGPRISLPVGWQYRARALAEDLEVEDFQGLATVLRDPLENTYQRAEILEYLTENQVVVGLYNNSTMEYWTAQMSKQEARLLEVNPPWRISDHIAVADKSVYAQSPDAELNGRFEEMTLGNSVFYHSATNLCAPELHSSGLINTNQSRRFQELTFRTGRTVPYIVNHLEERFVLVSHAPGGEDFHNNLPPGWRHGEVQLSDDWRVVFENVIKTVEIVDGSQYYQGPVLLPGEITPPTPAQIFTHKMIMPTGENPFSQRAYECPHCTFEQLASINSPMGWVKGPTQIIFAEGGELRSTPCAIPSTVDFLPEVPGNEYQIIARPQSGRLVEFTPQGLIAITNVERDTELRFPAGRRIHELTSPDGDVYVMFAYGVDSMDVDISDFSHADLLNDYPRPTNWSYSTRILERELVLDSTGVASVLVFRGSIPFSTWEKR</sequence>
<dbReference type="EMBL" id="SHNO01000001">
    <property type="protein sequence ID" value="MCX2978849.1"/>
    <property type="molecule type" value="Genomic_DNA"/>
</dbReference>
<gene>
    <name evidence="1" type="ORF">EYC82_15910</name>
</gene>
<reference evidence="1" key="1">
    <citation type="submission" date="2019-02" db="EMBL/GenBank/DDBJ databases">
        <authorList>
            <person name="Li S.-H."/>
        </authorList>
    </citation>
    <scope>NUCLEOTIDE SEQUENCE</scope>
    <source>
        <strain evidence="1">IMCC11814</strain>
    </source>
</reference>
<proteinExistence type="predicted"/>
<organism evidence="1 2">
    <name type="scientific">Candidatus Marimicrobium litorale</name>
    <dbReference type="NCBI Taxonomy" id="2518991"/>
    <lineage>
        <taxon>Bacteria</taxon>
        <taxon>Pseudomonadati</taxon>
        <taxon>Pseudomonadota</taxon>
        <taxon>Gammaproteobacteria</taxon>
        <taxon>Cellvibrionales</taxon>
        <taxon>Halieaceae</taxon>
        <taxon>Marimicrobium</taxon>
    </lineage>
</organism>
<evidence type="ECO:0000313" key="2">
    <source>
        <dbReference type="Proteomes" id="UP001143304"/>
    </source>
</evidence>
<dbReference type="RefSeq" id="WP_279250540.1">
    <property type="nucleotide sequence ID" value="NZ_SHNO01000001.1"/>
</dbReference>
<name>A0ABT3T987_9GAMM</name>
<comment type="caution">
    <text evidence="1">The sequence shown here is derived from an EMBL/GenBank/DDBJ whole genome shotgun (WGS) entry which is preliminary data.</text>
</comment>
<accession>A0ABT3T987</accession>
<keyword evidence="2" id="KW-1185">Reference proteome</keyword>
<dbReference type="Proteomes" id="UP001143304">
    <property type="component" value="Unassembled WGS sequence"/>
</dbReference>
<evidence type="ECO:0000313" key="1">
    <source>
        <dbReference type="EMBL" id="MCX2978849.1"/>
    </source>
</evidence>